<reference evidence="2" key="1">
    <citation type="submission" date="2019-05" db="EMBL/GenBank/DDBJ databases">
        <title>The de novo reference genome and transcriptome assemblies of the wild tomato species Solanum chilense.</title>
        <authorList>
            <person name="Stam R."/>
            <person name="Nosenko T."/>
            <person name="Hoerger A.C."/>
            <person name="Stephan W."/>
            <person name="Seidel M.A."/>
            <person name="Kuhn J.M.M."/>
            <person name="Haberer G."/>
            <person name="Tellier A."/>
        </authorList>
    </citation>
    <scope>NUCLEOTIDE SEQUENCE</scope>
    <source>
        <tissue evidence="2">Mature leaves</tissue>
    </source>
</reference>
<gene>
    <name evidence="2" type="ORF">EJD97_002512</name>
</gene>
<protein>
    <submittedName>
        <fullName evidence="2">Uncharacterized protein</fullName>
    </submittedName>
</protein>
<evidence type="ECO:0000256" key="1">
    <source>
        <dbReference type="SAM" id="MobiDB-lite"/>
    </source>
</evidence>
<evidence type="ECO:0000313" key="2">
    <source>
        <dbReference type="EMBL" id="TMW99453.1"/>
    </source>
</evidence>
<comment type="caution">
    <text evidence="2">The sequence shown here is derived from an EMBL/GenBank/DDBJ whole genome shotgun (WGS) entry which is preliminary data.</text>
</comment>
<dbReference type="EMBL" id="RXGB01001299">
    <property type="protein sequence ID" value="TMW99453.1"/>
    <property type="molecule type" value="Genomic_DNA"/>
</dbReference>
<feature type="compositionally biased region" description="Basic and acidic residues" evidence="1">
    <location>
        <begin position="81"/>
        <end position="94"/>
    </location>
</feature>
<dbReference type="AlphaFoldDB" id="A0A6N2C454"/>
<sequence>MKGASDVLQEECHSAMLHHNMNIYCLMVHTRRVEDARAKKETDTESVRSFEGGATMNILETQEKPKFKKRFLNQVPSKFAKSRDDKDPRPEVQKGKRKIGSSSNEKPTCANCGKGYFCECLDCQNAKGKGKIGQPSCSSDAPKKNCFYDLRSRGEKETSPDVVAEVVLTSPFFNPTRLRGVSIQATGAWEGTLITPAAAPPISPPALLLVFIFWELEELMLDTLLTPRNPTLEKAQ</sequence>
<feature type="region of interest" description="Disordered" evidence="1">
    <location>
        <begin position="77"/>
        <end position="106"/>
    </location>
</feature>
<proteinExistence type="predicted"/>
<name>A0A6N2C454_SOLCI</name>
<organism evidence="2">
    <name type="scientific">Solanum chilense</name>
    <name type="common">Tomato</name>
    <name type="synonym">Lycopersicon chilense</name>
    <dbReference type="NCBI Taxonomy" id="4083"/>
    <lineage>
        <taxon>Eukaryota</taxon>
        <taxon>Viridiplantae</taxon>
        <taxon>Streptophyta</taxon>
        <taxon>Embryophyta</taxon>
        <taxon>Tracheophyta</taxon>
        <taxon>Spermatophyta</taxon>
        <taxon>Magnoliopsida</taxon>
        <taxon>eudicotyledons</taxon>
        <taxon>Gunneridae</taxon>
        <taxon>Pentapetalae</taxon>
        <taxon>asterids</taxon>
        <taxon>lamiids</taxon>
        <taxon>Solanales</taxon>
        <taxon>Solanaceae</taxon>
        <taxon>Solanoideae</taxon>
        <taxon>Solaneae</taxon>
        <taxon>Solanum</taxon>
        <taxon>Solanum subgen. Lycopersicon</taxon>
    </lineage>
</organism>
<accession>A0A6N2C454</accession>